<proteinExistence type="predicted"/>
<gene>
    <name evidence="3" type="ORF">GGX14DRAFT_397264</name>
</gene>
<evidence type="ECO:0000256" key="1">
    <source>
        <dbReference type="SAM" id="MobiDB-lite"/>
    </source>
</evidence>
<feature type="region of interest" description="Disordered" evidence="1">
    <location>
        <begin position="1"/>
        <end position="30"/>
    </location>
</feature>
<protein>
    <recommendedName>
        <fullName evidence="2">CRIM domain-containing protein</fullName>
    </recommendedName>
</protein>
<dbReference type="Proteomes" id="UP001219525">
    <property type="component" value="Unassembled WGS sequence"/>
</dbReference>
<evidence type="ECO:0000313" key="4">
    <source>
        <dbReference type="Proteomes" id="UP001219525"/>
    </source>
</evidence>
<dbReference type="EMBL" id="JARJCW010000041">
    <property type="protein sequence ID" value="KAJ7205985.1"/>
    <property type="molecule type" value="Genomic_DNA"/>
</dbReference>
<dbReference type="Pfam" id="PF16978">
    <property type="entry name" value="CRIM"/>
    <property type="match status" value="1"/>
</dbReference>
<evidence type="ECO:0000259" key="2">
    <source>
        <dbReference type="Pfam" id="PF16978"/>
    </source>
</evidence>
<evidence type="ECO:0000313" key="3">
    <source>
        <dbReference type="EMBL" id="KAJ7205985.1"/>
    </source>
</evidence>
<comment type="caution">
    <text evidence="3">The sequence shown here is derived from an EMBL/GenBank/DDBJ whole genome shotgun (WGS) entry which is preliminary data.</text>
</comment>
<dbReference type="InterPro" id="IPR031567">
    <property type="entry name" value="CRIM_dom"/>
</dbReference>
<dbReference type="AlphaFoldDB" id="A0AAD6VCG0"/>
<reference evidence="3" key="1">
    <citation type="submission" date="2023-03" db="EMBL/GenBank/DDBJ databases">
        <title>Massive genome expansion in bonnet fungi (Mycena s.s.) driven by repeated elements and novel gene families across ecological guilds.</title>
        <authorList>
            <consortium name="Lawrence Berkeley National Laboratory"/>
            <person name="Harder C.B."/>
            <person name="Miyauchi S."/>
            <person name="Viragh M."/>
            <person name="Kuo A."/>
            <person name="Thoen E."/>
            <person name="Andreopoulos B."/>
            <person name="Lu D."/>
            <person name="Skrede I."/>
            <person name="Drula E."/>
            <person name="Henrissat B."/>
            <person name="Morin E."/>
            <person name="Kohler A."/>
            <person name="Barry K."/>
            <person name="LaButti K."/>
            <person name="Morin E."/>
            <person name="Salamov A."/>
            <person name="Lipzen A."/>
            <person name="Mereny Z."/>
            <person name="Hegedus B."/>
            <person name="Baldrian P."/>
            <person name="Stursova M."/>
            <person name="Weitz H."/>
            <person name="Taylor A."/>
            <person name="Grigoriev I.V."/>
            <person name="Nagy L.G."/>
            <person name="Martin F."/>
            <person name="Kauserud H."/>
        </authorList>
    </citation>
    <scope>NUCLEOTIDE SEQUENCE</scope>
    <source>
        <strain evidence="3">9144</strain>
    </source>
</reference>
<keyword evidence="4" id="KW-1185">Reference proteome</keyword>
<feature type="domain" description="CRIM" evidence="2">
    <location>
        <begin position="145"/>
        <end position="265"/>
    </location>
</feature>
<sequence>MFSVKPPRRATVPAPNVSQAGSSSSDRSDNFIQFNEDDFSYRRSAIARSSYGGGWSPSCTTLKDGSPRYSRSASARQSLQTSVAPAFACEVPEDPLRAAMSLESVIDPSHLAVGTGSEGVAYSLLSFSRREVRAIQPHASALTAAMAQRPNPFDAAVAGVGEGPLQVRVCFPHAAQPAEQLLALALPASATVEDAIARALWTYWERGWLPALDLDEARDTDLSEWVMLVRGTDGVMNKRIARTKMEHYDFDVYAIVRKPKTNTEKRKIQMQIANFRLLSPPPASLQQQNDKRHNRQCSLPTLAFKSGSLSKSVKGPMSFSKLPCQCPHGSVFRLLAGLKYAYVQRRGFETK</sequence>
<name>A0AAD6VCG0_9AGAR</name>
<organism evidence="3 4">
    <name type="scientific">Mycena pura</name>
    <dbReference type="NCBI Taxonomy" id="153505"/>
    <lineage>
        <taxon>Eukaryota</taxon>
        <taxon>Fungi</taxon>
        <taxon>Dikarya</taxon>
        <taxon>Basidiomycota</taxon>
        <taxon>Agaricomycotina</taxon>
        <taxon>Agaricomycetes</taxon>
        <taxon>Agaricomycetidae</taxon>
        <taxon>Agaricales</taxon>
        <taxon>Marasmiineae</taxon>
        <taxon>Mycenaceae</taxon>
        <taxon>Mycena</taxon>
    </lineage>
</organism>
<accession>A0AAD6VCG0</accession>